<dbReference type="OrthoDB" id="5444681at2"/>
<dbReference type="KEGG" id="asu:Asuc_1450"/>
<evidence type="ECO:0000313" key="2">
    <source>
        <dbReference type="Proteomes" id="UP000001114"/>
    </source>
</evidence>
<proteinExistence type="predicted"/>
<dbReference type="HOGENOM" id="CLU_029683_2_0_6"/>
<name>A6VPB2_ACTSZ</name>
<sequence>MKKTTLVMSAVIASAILWTGGAWYTGKTAEAEFQSQVQHTNIEIARMLSANDGQIQLKIDNVRFQRGWFSSEVSYDTVVKLPDNQMSVPFSGMLYHGPLPLNQIKRFNFMPSIFSAEMEVVRNDLTEDWFITKESPFKNALTLSYGQRLSGKIQANLHEAKLGAGEYLTLDLSGGYEMNKNGSNAKARIDIKEFSKKGINPNVLPEEVTERLIQLKNAKLSVEIGERFAEWPNVFDLSYQFDTDEIHISGHTQRDKGVPITVKNAKIDFSAEVKDSVVDYHIDSYADSLHYNDINLGTLSNHWEFNHLDVASMNTLINEMQVRPDKTLSPAAEIALSTIIKHQPQLKIEPLLLAREQGNLEMTANIALAEINSARFSQSNLLNIFNTLNWTIDVNKAALKDLLSAIGQKKDHLSKKEADKQADVLLSDFIMQAKSNGVLTEDETGLKFSLNLEKDGLYFNGTKLSEKEVQMILFALMMNLE</sequence>
<dbReference type="STRING" id="339671.Asuc_1450"/>
<accession>A6VPB2</accession>
<organism evidence="1 2">
    <name type="scientific">Actinobacillus succinogenes (strain ATCC 55618 / DSM 22257 / CCUG 43843 / 130Z)</name>
    <dbReference type="NCBI Taxonomy" id="339671"/>
    <lineage>
        <taxon>Bacteria</taxon>
        <taxon>Pseudomonadati</taxon>
        <taxon>Pseudomonadota</taxon>
        <taxon>Gammaproteobacteria</taxon>
        <taxon>Pasteurellales</taxon>
        <taxon>Pasteurellaceae</taxon>
        <taxon>Actinobacillus</taxon>
    </lineage>
</organism>
<dbReference type="InterPro" id="IPR010352">
    <property type="entry name" value="DUF945"/>
</dbReference>
<evidence type="ECO:0000313" key="1">
    <source>
        <dbReference type="EMBL" id="ABR74809.1"/>
    </source>
</evidence>
<dbReference type="RefSeq" id="WP_012073186.1">
    <property type="nucleotide sequence ID" value="NC_009655.1"/>
</dbReference>
<dbReference type="Proteomes" id="UP000001114">
    <property type="component" value="Chromosome"/>
</dbReference>
<dbReference type="Pfam" id="PF06097">
    <property type="entry name" value="DUF945"/>
    <property type="match status" value="1"/>
</dbReference>
<gene>
    <name evidence="1" type="ordered locus">Asuc_1450</name>
</gene>
<protein>
    <recommendedName>
        <fullName evidence="3">GTP-binding protein</fullName>
    </recommendedName>
</protein>
<keyword evidence="2" id="KW-1185">Reference proteome</keyword>
<dbReference type="AlphaFoldDB" id="A6VPB2"/>
<evidence type="ECO:0008006" key="3">
    <source>
        <dbReference type="Google" id="ProtNLM"/>
    </source>
</evidence>
<dbReference type="EMBL" id="CP000746">
    <property type="protein sequence ID" value="ABR74809.1"/>
    <property type="molecule type" value="Genomic_DNA"/>
</dbReference>
<dbReference type="eggNOG" id="COG5339">
    <property type="taxonomic scope" value="Bacteria"/>
</dbReference>
<reference evidence="2" key="1">
    <citation type="journal article" date="2010" name="BMC Genomics">
        <title>A genomic perspective on the potential of Actinobacillus succinogenes for industrial succinate production.</title>
        <authorList>
            <person name="McKinlay J.B."/>
            <person name="Laivenieks M."/>
            <person name="Schindler B.D."/>
            <person name="McKinlay A.A."/>
            <person name="Siddaramappa S."/>
            <person name="Challacombe J.F."/>
            <person name="Lowry S.R."/>
            <person name="Clum A."/>
            <person name="Lapidus A.L."/>
            <person name="Burkhart K.B."/>
            <person name="Harkins V."/>
            <person name="Vieille C."/>
        </authorList>
    </citation>
    <scope>NUCLEOTIDE SEQUENCE [LARGE SCALE GENOMIC DNA]</scope>
    <source>
        <strain evidence="2">ATCC 55618 / DSM 22257 / CCUG 43843 / 130Z</strain>
    </source>
</reference>